<feature type="domain" description="Peptidase S54 rhomboid" evidence="13">
    <location>
        <begin position="176"/>
        <end position="314"/>
    </location>
</feature>
<keyword evidence="5 11" id="KW-0645">Protease</keyword>
<feature type="transmembrane region" description="Helical" evidence="11">
    <location>
        <begin position="186"/>
        <end position="206"/>
    </location>
</feature>
<feature type="transmembrane region" description="Helical" evidence="11">
    <location>
        <begin position="272"/>
        <end position="290"/>
    </location>
</feature>
<dbReference type="EMBL" id="HBIZ01022368">
    <property type="protein sequence ID" value="CAE0761525.1"/>
    <property type="molecule type" value="Transcribed_RNA"/>
</dbReference>
<keyword evidence="7 11" id="KW-0378">Hydrolase</keyword>
<dbReference type="AlphaFoldDB" id="A0A7S4BCE4"/>
<evidence type="ECO:0000256" key="1">
    <source>
        <dbReference type="ARBA" id="ARBA00000156"/>
    </source>
</evidence>
<evidence type="ECO:0000256" key="4">
    <source>
        <dbReference type="ARBA" id="ARBA00013039"/>
    </source>
</evidence>
<reference evidence="14" key="1">
    <citation type="submission" date="2021-01" db="EMBL/GenBank/DDBJ databases">
        <authorList>
            <person name="Corre E."/>
            <person name="Pelletier E."/>
            <person name="Niang G."/>
            <person name="Scheremetjew M."/>
            <person name="Finn R."/>
            <person name="Kale V."/>
            <person name="Holt S."/>
            <person name="Cochrane G."/>
            <person name="Meng A."/>
            <person name="Brown T."/>
            <person name="Cohen L."/>
        </authorList>
    </citation>
    <scope>NUCLEOTIDE SEQUENCE</scope>
    <source>
        <strain evidence="14">CCMP645</strain>
    </source>
</reference>
<evidence type="ECO:0000256" key="2">
    <source>
        <dbReference type="ARBA" id="ARBA00004141"/>
    </source>
</evidence>
<comment type="subcellular location">
    <subcellularLocation>
        <location evidence="2 11">Membrane</location>
        <topology evidence="2 11">Multi-pass membrane protein</topology>
    </subcellularLocation>
</comment>
<organism evidence="14">
    <name type="scientific">Chrysotila carterae</name>
    <name type="common">Marine alga</name>
    <name type="synonym">Syracosphaera carterae</name>
    <dbReference type="NCBI Taxonomy" id="13221"/>
    <lineage>
        <taxon>Eukaryota</taxon>
        <taxon>Haptista</taxon>
        <taxon>Haptophyta</taxon>
        <taxon>Prymnesiophyceae</taxon>
        <taxon>Isochrysidales</taxon>
        <taxon>Isochrysidaceae</taxon>
        <taxon>Chrysotila</taxon>
    </lineage>
</organism>
<dbReference type="SUPFAM" id="SSF144091">
    <property type="entry name" value="Rhomboid-like"/>
    <property type="match status" value="1"/>
</dbReference>
<gene>
    <name evidence="14" type="ORF">PCAR00345_LOCUS14137</name>
</gene>
<dbReference type="EC" id="3.4.21.105" evidence="4"/>
<evidence type="ECO:0000256" key="8">
    <source>
        <dbReference type="ARBA" id="ARBA00022825"/>
    </source>
</evidence>
<dbReference type="GO" id="GO:0006508">
    <property type="term" value="P:proteolysis"/>
    <property type="evidence" value="ECO:0007669"/>
    <property type="project" value="UniProtKB-KW"/>
</dbReference>
<evidence type="ECO:0000256" key="3">
    <source>
        <dbReference type="ARBA" id="ARBA00009045"/>
    </source>
</evidence>
<comment type="similarity">
    <text evidence="3 11">Belongs to the peptidase S54 family.</text>
</comment>
<feature type="region of interest" description="Disordered" evidence="12">
    <location>
        <begin position="1"/>
        <end position="58"/>
    </location>
</feature>
<comment type="function">
    <text evidence="11">Serine protease involved in intramembrane proteolysis.</text>
</comment>
<evidence type="ECO:0000256" key="10">
    <source>
        <dbReference type="ARBA" id="ARBA00023136"/>
    </source>
</evidence>
<dbReference type="PANTHER" id="PTHR22936:SF69">
    <property type="entry name" value="RHOMBOID-LIKE PROTEIN"/>
    <property type="match status" value="1"/>
</dbReference>
<evidence type="ECO:0000256" key="12">
    <source>
        <dbReference type="SAM" id="MobiDB-lite"/>
    </source>
</evidence>
<keyword evidence="10 11" id="KW-0472">Membrane</keyword>
<dbReference type="GO" id="GO:0004252">
    <property type="term" value="F:serine-type endopeptidase activity"/>
    <property type="evidence" value="ECO:0007669"/>
    <property type="project" value="InterPro"/>
</dbReference>
<evidence type="ECO:0000256" key="7">
    <source>
        <dbReference type="ARBA" id="ARBA00022801"/>
    </source>
</evidence>
<evidence type="ECO:0000313" key="14">
    <source>
        <dbReference type="EMBL" id="CAE0761525.1"/>
    </source>
</evidence>
<feature type="transmembrane region" description="Helical" evidence="11">
    <location>
        <begin position="333"/>
        <end position="353"/>
    </location>
</feature>
<dbReference type="InterPro" id="IPR035952">
    <property type="entry name" value="Rhomboid-like_sf"/>
</dbReference>
<dbReference type="GO" id="GO:0016020">
    <property type="term" value="C:membrane"/>
    <property type="evidence" value="ECO:0007669"/>
    <property type="project" value="UniProtKB-SubCell"/>
</dbReference>
<dbReference type="InterPro" id="IPR022764">
    <property type="entry name" value="Peptidase_S54_rhomboid_dom"/>
</dbReference>
<proteinExistence type="inferred from homology"/>
<evidence type="ECO:0000256" key="9">
    <source>
        <dbReference type="ARBA" id="ARBA00022989"/>
    </source>
</evidence>
<evidence type="ECO:0000256" key="6">
    <source>
        <dbReference type="ARBA" id="ARBA00022692"/>
    </source>
</evidence>
<keyword evidence="6 11" id="KW-0812">Transmembrane</keyword>
<evidence type="ECO:0000256" key="11">
    <source>
        <dbReference type="RuleBase" id="RU362115"/>
    </source>
</evidence>
<feature type="transmembrane region" description="Helical" evidence="11">
    <location>
        <begin position="296"/>
        <end position="313"/>
    </location>
</feature>
<name>A0A7S4BCE4_CHRCT</name>
<feature type="transmembrane region" description="Helical" evidence="11">
    <location>
        <begin position="218"/>
        <end position="240"/>
    </location>
</feature>
<sequence>MKPPRASRTAFPHASNAPLPEYSPQALECEEPPMTARQRRGSVTRSAEPAPRRASQASVRRSLALMSTSLSVRRLGEMPRTHDDFLLEEEEARARERCSRWPWFSALAILGCVGVFVWEIGANGWLFQPFVCEQQCGFGACNADGTPCEANLLYGPKIAVMDALGAKNEAAIAERGEWWRVFTCNWLHAGLIHLVLNMVAVLNLGVPLEQRFGFVKIALLYLLSGIIGTMASVVFLPYVLSVGASASVFGLVGACWADVIINYCARCTLENSGFFSLLVLTLLNLCIGFTPYVDNFMHVGGFVSGIIIGCTLFSKKHTSESGRRRRTCLQREIVFVSALLLLALLGACVAAMLSPDVKQVFRSCTACEQLNCVEITLFTNKPWWSCCVAQAPGTCSLLENSSYISASCNMTGRAPFSEACAKTEPGCEFDPSNGVSINELCARLCHQCD</sequence>
<dbReference type="Gene3D" id="1.20.1540.10">
    <property type="entry name" value="Rhomboid-like"/>
    <property type="match status" value="1"/>
</dbReference>
<dbReference type="PANTHER" id="PTHR22936">
    <property type="entry name" value="RHOMBOID-RELATED"/>
    <property type="match status" value="1"/>
</dbReference>
<comment type="catalytic activity">
    <reaction evidence="1 11">
        <text>Cleaves type-1 transmembrane domains using a catalytic dyad composed of serine and histidine that are contributed by different transmembrane domains.</text>
        <dbReference type="EC" id="3.4.21.105"/>
    </reaction>
</comment>
<feature type="transmembrane region" description="Helical" evidence="11">
    <location>
        <begin position="246"/>
        <end position="265"/>
    </location>
</feature>
<keyword evidence="9 11" id="KW-1133">Transmembrane helix</keyword>
<protein>
    <recommendedName>
        <fullName evidence="4">rhomboid protease</fullName>
        <ecNumber evidence="4">3.4.21.105</ecNumber>
    </recommendedName>
</protein>
<dbReference type="InterPro" id="IPR002610">
    <property type="entry name" value="Peptidase_S54_rhomboid-like"/>
</dbReference>
<feature type="transmembrane region" description="Helical" evidence="11">
    <location>
        <begin position="101"/>
        <end position="121"/>
    </location>
</feature>
<evidence type="ECO:0000259" key="13">
    <source>
        <dbReference type="Pfam" id="PF01694"/>
    </source>
</evidence>
<dbReference type="Pfam" id="PF01694">
    <property type="entry name" value="Rhomboid"/>
    <property type="match status" value="1"/>
</dbReference>
<evidence type="ECO:0000256" key="5">
    <source>
        <dbReference type="ARBA" id="ARBA00022670"/>
    </source>
</evidence>
<accession>A0A7S4BCE4</accession>
<keyword evidence="8 11" id="KW-0720">Serine protease</keyword>